<sequence>MRKEPDHCPVLLPFLCKRSAELRLVFMVLIFQSREFLKLNPIGYVPLLVDDDIVVTDSFAILMKRAINYQADLFLAPQIHGAIKRCYARKAARYAIYTNELRFPYFKITALSHV</sequence>
<dbReference type="Proteomes" id="UP000325577">
    <property type="component" value="Linkage Group LG10"/>
</dbReference>
<keyword evidence="3" id="KW-1185">Reference proteome</keyword>
<feature type="domain" description="GST N-terminal" evidence="1">
    <location>
        <begin position="1"/>
        <end position="73"/>
    </location>
</feature>
<name>A0A5J5BRN5_9ASTE</name>
<organism evidence="2 3">
    <name type="scientific">Nyssa sinensis</name>
    <dbReference type="NCBI Taxonomy" id="561372"/>
    <lineage>
        <taxon>Eukaryota</taxon>
        <taxon>Viridiplantae</taxon>
        <taxon>Streptophyta</taxon>
        <taxon>Embryophyta</taxon>
        <taxon>Tracheophyta</taxon>
        <taxon>Spermatophyta</taxon>
        <taxon>Magnoliopsida</taxon>
        <taxon>eudicotyledons</taxon>
        <taxon>Gunneridae</taxon>
        <taxon>Pentapetalae</taxon>
        <taxon>asterids</taxon>
        <taxon>Cornales</taxon>
        <taxon>Nyssaceae</taxon>
        <taxon>Nyssa</taxon>
    </lineage>
</organism>
<dbReference type="InterPro" id="IPR004045">
    <property type="entry name" value="Glutathione_S-Trfase_N"/>
</dbReference>
<dbReference type="SUPFAM" id="SSF52833">
    <property type="entry name" value="Thioredoxin-like"/>
    <property type="match status" value="1"/>
</dbReference>
<dbReference type="Gene3D" id="3.40.30.10">
    <property type="entry name" value="Glutaredoxin"/>
    <property type="match status" value="1"/>
</dbReference>
<evidence type="ECO:0000313" key="2">
    <source>
        <dbReference type="EMBL" id="KAA8545354.1"/>
    </source>
</evidence>
<dbReference type="OrthoDB" id="4951845at2759"/>
<gene>
    <name evidence="2" type="ORF">F0562_020138</name>
</gene>
<proteinExistence type="predicted"/>
<evidence type="ECO:0000313" key="3">
    <source>
        <dbReference type="Proteomes" id="UP000325577"/>
    </source>
</evidence>
<dbReference type="AlphaFoldDB" id="A0A5J5BRN5"/>
<accession>A0A5J5BRN5</accession>
<evidence type="ECO:0000259" key="1">
    <source>
        <dbReference type="PROSITE" id="PS50404"/>
    </source>
</evidence>
<dbReference type="InterPro" id="IPR036249">
    <property type="entry name" value="Thioredoxin-like_sf"/>
</dbReference>
<dbReference type="PROSITE" id="PS50404">
    <property type="entry name" value="GST_NTER"/>
    <property type="match status" value="1"/>
</dbReference>
<dbReference type="EMBL" id="CM018033">
    <property type="protein sequence ID" value="KAA8545354.1"/>
    <property type="molecule type" value="Genomic_DNA"/>
</dbReference>
<reference evidence="2 3" key="1">
    <citation type="submission" date="2019-09" db="EMBL/GenBank/DDBJ databases">
        <title>A chromosome-level genome assembly of the Chinese tupelo Nyssa sinensis.</title>
        <authorList>
            <person name="Yang X."/>
            <person name="Kang M."/>
            <person name="Yang Y."/>
            <person name="Xiong H."/>
            <person name="Wang M."/>
            <person name="Zhang Z."/>
            <person name="Wang Z."/>
            <person name="Wu H."/>
            <person name="Ma T."/>
            <person name="Liu J."/>
            <person name="Xi Z."/>
        </authorList>
    </citation>
    <scope>NUCLEOTIDE SEQUENCE [LARGE SCALE GENOMIC DNA]</scope>
    <source>
        <strain evidence="2">J267</strain>
        <tissue evidence="2">Leaf</tissue>
    </source>
</reference>
<protein>
    <recommendedName>
        <fullName evidence="1">GST N-terminal domain-containing protein</fullName>
    </recommendedName>
</protein>
<dbReference type="Pfam" id="PF02798">
    <property type="entry name" value="GST_N"/>
    <property type="match status" value="1"/>
</dbReference>